<evidence type="ECO:0000256" key="6">
    <source>
        <dbReference type="ARBA" id="ARBA00022832"/>
    </source>
</evidence>
<dbReference type="GO" id="GO:0005737">
    <property type="term" value="C:cytoplasm"/>
    <property type="evidence" value="ECO:0007669"/>
    <property type="project" value="TreeGrafter"/>
</dbReference>
<dbReference type="EMBL" id="RSCD01000001">
    <property type="protein sequence ID" value="RSH95212.1"/>
    <property type="molecule type" value="Genomic_DNA"/>
</dbReference>
<dbReference type="SUPFAM" id="SSF53474">
    <property type="entry name" value="alpha/beta-Hydrolases"/>
    <property type="match status" value="1"/>
</dbReference>
<dbReference type="InterPro" id="IPR050565">
    <property type="entry name" value="LYPA1-2/EST-like"/>
</dbReference>
<sequence>MRMPAWFDLSTLSSLTDSSSDDEPGLLSSVSSVESLIQSEIDAGIPAEKIVVGGFSQGGAVACLLGLTTPRKLAGVGCLSTWVVLGHKIEELVKPGAKDIPIFWGHGKDDPVVEYEYGVRSVELLTKKLGFPLVPTNTPFARPGLRFESYPGMAHSSSPQEIADFKAWLAEALK</sequence>
<evidence type="ECO:0000256" key="3">
    <source>
        <dbReference type="ARBA" id="ARBA00014923"/>
    </source>
</evidence>
<dbReference type="GO" id="GO:0006631">
    <property type="term" value="P:fatty acid metabolic process"/>
    <property type="evidence" value="ECO:0007669"/>
    <property type="project" value="UniProtKB-KW"/>
</dbReference>
<keyword evidence="6" id="KW-0276">Fatty acid metabolism</keyword>
<protein>
    <recommendedName>
        <fullName evidence="3">Acyl-protein thioesterase 1</fullName>
        <ecNumber evidence="2">3.1.2.22</ecNumber>
    </recommendedName>
    <alternativeName>
        <fullName evidence="8">Palmitoyl-protein hydrolase</fullName>
    </alternativeName>
</protein>
<dbReference type="GO" id="GO:0008474">
    <property type="term" value="F:palmitoyl-(protein) hydrolase activity"/>
    <property type="evidence" value="ECO:0007669"/>
    <property type="project" value="UniProtKB-EC"/>
</dbReference>
<dbReference type="PANTHER" id="PTHR10655:SF17">
    <property type="entry name" value="LYSOPHOSPHOLIPASE-LIKE PROTEIN 1"/>
    <property type="match status" value="1"/>
</dbReference>
<accession>A0A427YVV8</accession>
<evidence type="ECO:0000256" key="7">
    <source>
        <dbReference type="ARBA" id="ARBA00029392"/>
    </source>
</evidence>
<organism evidence="11 12">
    <name type="scientific">Saitozyma podzolica</name>
    <dbReference type="NCBI Taxonomy" id="1890683"/>
    <lineage>
        <taxon>Eukaryota</taxon>
        <taxon>Fungi</taxon>
        <taxon>Dikarya</taxon>
        <taxon>Basidiomycota</taxon>
        <taxon>Agaricomycotina</taxon>
        <taxon>Tremellomycetes</taxon>
        <taxon>Tremellales</taxon>
        <taxon>Trimorphomycetaceae</taxon>
        <taxon>Saitozyma</taxon>
    </lineage>
</organism>
<comment type="caution">
    <text evidence="11">The sequence shown here is derived from an EMBL/GenBank/DDBJ whole genome shotgun (WGS) entry which is preliminary data.</text>
</comment>
<dbReference type="AlphaFoldDB" id="A0A427YVV8"/>
<gene>
    <name evidence="11" type="ORF">EHS25_000298</name>
</gene>
<dbReference type="Gene3D" id="3.40.50.1820">
    <property type="entry name" value="alpha/beta hydrolase"/>
    <property type="match status" value="1"/>
</dbReference>
<comment type="similarity">
    <text evidence="1">Belongs to the AB hydrolase superfamily. AB hydrolase 2 family.</text>
</comment>
<evidence type="ECO:0000256" key="5">
    <source>
        <dbReference type="ARBA" id="ARBA00022801"/>
    </source>
</evidence>
<keyword evidence="12" id="KW-1185">Reference proteome</keyword>
<proteinExistence type="inferred from homology"/>
<evidence type="ECO:0000256" key="1">
    <source>
        <dbReference type="ARBA" id="ARBA00006499"/>
    </source>
</evidence>
<comment type="function">
    <text evidence="7">Hydrolyzes fatty acids from S-acylated cysteine residues in proteins with a strong preference for palmitoylated G-alpha proteins over other acyl substrates. Mediates the deacylation of G-alpha proteins such as GPA1 in vivo, but has weak or no activity toward palmitoylated Ras proteins. Has weak lysophospholipase activity in vitro; however such activity may not exist in vivo.</text>
</comment>
<reference evidence="11 12" key="1">
    <citation type="submission" date="2018-11" db="EMBL/GenBank/DDBJ databases">
        <title>Genome sequence of Saitozyma podzolica DSM 27192.</title>
        <authorList>
            <person name="Aliyu H."/>
            <person name="Gorte O."/>
            <person name="Ochsenreither K."/>
        </authorList>
    </citation>
    <scope>NUCLEOTIDE SEQUENCE [LARGE SCALE GENOMIC DNA]</scope>
    <source>
        <strain evidence="11 12">DSM 27192</strain>
    </source>
</reference>
<dbReference type="STRING" id="1890683.A0A427YVV8"/>
<evidence type="ECO:0000256" key="9">
    <source>
        <dbReference type="ARBA" id="ARBA00047337"/>
    </source>
</evidence>
<dbReference type="Pfam" id="PF02230">
    <property type="entry name" value="Abhydrolase_2"/>
    <property type="match status" value="1"/>
</dbReference>
<dbReference type="EC" id="3.1.2.22" evidence="2"/>
<evidence type="ECO:0000256" key="2">
    <source>
        <dbReference type="ARBA" id="ARBA00012423"/>
    </source>
</evidence>
<evidence type="ECO:0000256" key="8">
    <source>
        <dbReference type="ARBA" id="ARBA00031195"/>
    </source>
</evidence>
<dbReference type="OrthoDB" id="2418081at2759"/>
<dbReference type="InterPro" id="IPR029058">
    <property type="entry name" value="AB_hydrolase_fold"/>
</dbReference>
<comment type="catalytic activity">
    <reaction evidence="9">
        <text>S-hexadecanoyl-L-cysteinyl-[protein] + H2O = L-cysteinyl-[protein] + hexadecanoate + H(+)</text>
        <dbReference type="Rhea" id="RHEA:19233"/>
        <dbReference type="Rhea" id="RHEA-COMP:10131"/>
        <dbReference type="Rhea" id="RHEA-COMP:11032"/>
        <dbReference type="ChEBI" id="CHEBI:7896"/>
        <dbReference type="ChEBI" id="CHEBI:15377"/>
        <dbReference type="ChEBI" id="CHEBI:15378"/>
        <dbReference type="ChEBI" id="CHEBI:29950"/>
        <dbReference type="ChEBI" id="CHEBI:74151"/>
        <dbReference type="EC" id="3.1.2.22"/>
    </reaction>
</comment>
<name>A0A427YVV8_9TREE</name>
<evidence type="ECO:0000256" key="4">
    <source>
        <dbReference type="ARBA" id="ARBA00022487"/>
    </source>
</evidence>
<evidence type="ECO:0000313" key="12">
    <source>
        <dbReference type="Proteomes" id="UP000279259"/>
    </source>
</evidence>
<dbReference type="Proteomes" id="UP000279259">
    <property type="component" value="Unassembled WGS sequence"/>
</dbReference>
<dbReference type="PANTHER" id="PTHR10655">
    <property type="entry name" value="LYSOPHOSPHOLIPASE-RELATED"/>
    <property type="match status" value="1"/>
</dbReference>
<keyword evidence="4" id="KW-0719">Serine esterase</keyword>
<evidence type="ECO:0000259" key="10">
    <source>
        <dbReference type="Pfam" id="PF02230"/>
    </source>
</evidence>
<dbReference type="InterPro" id="IPR003140">
    <property type="entry name" value="PLipase/COase/thioEstase"/>
</dbReference>
<evidence type="ECO:0000313" key="11">
    <source>
        <dbReference type="EMBL" id="RSH95212.1"/>
    </source>
</evidence>
<feature type="domain" description="Phospholipase/carboxylesterase/thioesterase" evidence="10">
    <location>
        <begin position="1"/>
        <end position="170"/>
    </location>
</feature>
<keyword evidence="5" id="KW-0378">Hydrolase</keyword>
<keyword evidence="6" id="KW-0443">Lipid metabolism</keyword>
<dbReference type="GO" id="GO:0052689">
    <property type="term" value="F:carboxylic ester hydrolase activity"/>
    <property type="evidence" value="ECO:0007669"/>
    <property type="project" value="UniProtKB-KW"/>
</dbReference>